<dbReference type="Gene3D" id="3.15.10.10">
    <property type="entry name" value="Bactericidal permeability-increasing protein, domain 1"/>
    <property type="match status" value="1"/>
</dbReference>
<dbReference type="STRING" id="139825.A0A401GHA2"/>
<dbReference type="InterPro" id="IPR027842">
    <property type="entry name" value="HAM1-like_C"/>
</dbReference>
<dbReference type="PANTHER" id="PTHR31138">
    <property type="entry name" value="CHROMOSOME 19, WHOLE GENOME SHOTGUN SEQUENCE"/>
    <property type="match status" value="1"/>
</dbReference>
<dbReference type="SUPFAM" id="SSF55394">
    <property type="entry name" value="Bactericidal permeability-increasing protein, BPI"/>
    <property type="match status" value="1"/>
</dbReference>
<keyword evidence="5" id="KW-1185">Reference proteome</keyword>
<dbReference type="GO" id="GO:0008289">
    <property type="term" value="F:lipid binding"/>
    <property type="evidence" value="ECO:0007669"/>
    <property type="project" value="InterPro"/>
</dbReference>
<feature type="domain" description="HAM1-like C-terminal" evidence="2">
    <location>
        <begin position="687"/>
        <end position="831"/>
    </location>
</feature>
<dbReference type="Pfam" id="PF14613">
    <property type="entry name" value="HAM1_C"/>
    <property type="match status" value="1"/>
</dbReference>
<dbReference type="InterPro" id="IPR017943">
    <property type="entry name" value="Bactericidal_perm-incr_a/b_dom"/>
</dbReference>
<evidence type="ECO:0000259" key="3">
    <source>
        <dbReference type="Pfam" id="PF19343"/>
    </source>
</evidence>
<proteinExistence type="predicted"/>
<comment type="caution">
    <text evidence="4">The sequence shown here is derived from an EMBL/GenBank/DDBJ whole genome shotgun (WGS) entry which is preliminary data.</text>
</comment>
<gene>
    <name evidence="4" type="ORF">SCP_0312780</name>
</gene>
<dbReference type="PANTHER" id="PTHR31138:SF1">
    <property type="entry name" value="PDZ DOMAIN-CONTAINING PROTEIN"/>
    <property type="match status" value="1"/>
</dbReference>
<feature type="region of interest" description="Disordered" evidence="1">
    <location>
        <begin position="292"/>
        <end position="319"/>
    </location>
</feature>
<feature type="domain" description="HAM1-like N-terminal" evidence="3">
    <location>
        <begin position="16"/>
        <end position="673"/>
    </location>
</feature>
<name>A0A401GHA2_9APHY</name>
<evidence type="ECO:0000313" key="5">
    <source>
        <dbReference type="Proteomes" id="UP000287166"/>
    </source>
</evidence>
<dbReference type="Proteomes" id="UP000287166">
    <property type="component" value="Unassembled WGS sequence"/>
</dbReference>
<dbReference type="InterPro" id="IPR045967">
    <property type="entry name" value="HAM1-like_N"/>
</dbReference>
<dbReference type="GeneID" id="38778466"/>
<dbReference type="EMBL" id="BFAD01000003">
    <property type="protein sequence ID" value="GBE81549.1"/>
    <property type="molecule type" value="Genomic_DNA"/>
</dbReference>
<evidence type="ECO:0000259" key="2">
    <source>
        <dbReference type="Pfam" id="PF14613"/>
    </source>
</evidence>
<sequence>MSFPQTKKDISDRPAACSVVEPVDKQAQAADVDRKFRFYDFVTALRQSRMPTNPQIENLLSYSLEHSPVPIDQLSPAGQTLIRDAREVINTLRQIIEEKNADEVLQNFVWHTRDVDADRAKKDPNEVLPVGQDKARSDAQQATQHLRTLLSLVLTNSEVRKLISDFAVIGRNLLARGAVKIAEQTRPDQERLRQVDEPGLDNRFFSEGEHEVGLNETPIPGARIPGTDIRISQHPGEEVGQGAKIQRDETGKAMSGAEAMGQASQRKEEITERTMSEAQSHEEYIQRDVVDVPENSEETASQSKKESLQGKMTGMKDSITGRVPQEHKDRANEHVTRVKNFLSDEYFPKERREQLIFRGKKVIVECQSHEDYQGSIRWLLDTLEEYSTHGRTIAGHGKDSYQQLTSDPSLQQSTRELRTLLERFANGMSLDVIGDAMHVLYEEAQRDEQLRHWFHDLDAYIREVLLQPGYVLDEQCNEQASELQENGRRFYDERYKGHFDNLFNALTDWFGAIAQDPLNKRFGNDCARLSKDLLFDIEGSIKYKPELWSDIKQVIFPSLIANIGYLPIPRIEYTDDTLDLVLENLALSGRNLLPNVVSLETRNFLKFSPYNTLRDESHHELTLTLAQIQADMRDIAFYYRKKTGMPKVTDSGLADVLLGGSGLTVTAHIISSDLDRSSVFKIKNVQVHMDTLKFSIRDSKHDTLYKALHPLVQGLVKKQLQKVIGGAVQTALEYLDGELVTVRDQMAETMAETTASEERSRTQVLQEQLFAKKDKTEEKADTKGSQFKVVTQRGDELLPQVGRPEGWVNRALEQTQSASKGEEWRSEAFNML</sequence>
<reference evidence="4 5" key="1">
    <citation type="journal article" date="2018" name="Sci. Rep.">
        <title>Genome sequence of the cauliflower mushroom Sparassis crispa (Hanabiratake) and its association with beneficial usage.</title>
        <authorList>
            <person name="Kiyama R."/>
            <person name="Furutani Y."/>
            <person name="Kawaguchi K."/>
            <person name="Nakanishi T."/>
        </authorList>
    </citation>
    <scope>NUCLEOTIDE SEQUENCE [LARGE SCALE GENOMIC DNA]</scope>
</reference>
<dbReference type="InParanoid" id="A0A401GHA2"/>
<protein>
    <submittedName>
        <fullName evidence="4">Uncharacterized protein</fullName>
    </submittedName>
</protein>
<dbReference type="RefSeq" id="XP_027612462.1">
    <property type="nucleotide sequence ID" value="XM_027756661.1"/>
</dbReference>
<evidence type="ECO:0000313" key="4">
    <source>
        <dbReference type="EMBL" id="GBE81549.1"/>
    </source>
</evidence>
<accession>A0A401GHA2</accession>
<dbReference type="AlphaFoldDB" id="A0A401GHA2"/>
<dbReference type="Pfam" id="PF19343">
    <property type="entry name" value="HAM1_N"/>
    <property type="match status" value="1"/>
</dbReference>
<organism evidence="4 5">
    <name type="scientific">Sparassis crispa</name>
    <dbReference type="NCBI Taxonomy" id="139825"/>
    <lineage>
        <taxon>Eukaryota</taxon>
        <taxon>Fungi</taxon>
        <taxon>Dikarya</taxon>
        <taxon>Basidiomycota</taxon>
        <taxon>Agaricomycotina</taxon>
        <taxon>Agaricomycetes</taxon>
        <taxon>Polyporales</taxon>
        <taxon>Sparassidaceae</taxon>
        <taxon>Sparassis</taxon>
    </lineage>
</organism>
<dbReference type="OrthoDB" id="19394at2759"/>
<evidence type="ECO:0000256" key="1">
    <source>
        <dbReference type="SAM" id="MobiDB-lite"/>
    </source>
</evidence>